<name>A0A063Y7E8_9GAMM</name>
<comment type="caution">
    <text evidence="2">The sequence shown here is derived from an EMBL/GenBank/DDBJ whole genome shotgun (WGS) entry which is preliminary data.</text>
</comment>
<dbReference type="PROSITE" id="PS51257">
    <property type="entry name" value="PROKAR_LIPOPROTEIN"/>
    <property type="match status" value="1"/>
</dbReference>
<dbReference type="STRING" id="267850.ADINL_0934"/>
<proteinExistence type="predicted"/>
<dbReference type="Pfam" id="PF03168">
    <property type="entry name" value="LEA_2"/>
    <property type="match status" value="1"/>
</dbReference>
<keyword evidence="3" id="KW-1185">Reference proteome</keyword>
<evidence type="ECO:0000313" key="2">
    <source>
        <dbReference type="EMBL" id="KDE40342.1"/>
    </source>
</evidence>
<gene>
    <name evidence="2" type="ORF">ADINL_0934</name>
</gene>
<dbReference type="SUPFAM" id="SSF117070">
    <property type="entry name" value="LEA14-like"/>
    <property type="match status" value="1"/>
</dbReference>
<reference evidence="2 3" key="1">
    <citation type="journal article" date="2005" name="Int. J. Syst. Evol. Microbiol.">
        <title>Nitrincola lacisaponensis gen. nov., sp. nov., a novel alkaliphilic bacterium isolated from an alkaline, saline lake.</title>
        <authorList>
            <person name="Dimitriu P.A."/>
            <person name="Shukla S.K."/>
            <person name="Conradt J."/>
            <person name="Marquez M.C."/>
            <person name="Ventosa A."/>
            <person name="Maglia A."/>
            <person name="Peyton B.M."/>
            <person name="Pinkart H.C."/>
            <person name="Mormile M.R."/>
        </authorList>
    </citation>
    <scope>NUCLEOTIDE SEQUENCE [LARGE SCALE GENOMIC DNA]</scope>
    <source>
        <strain evidence="2 3">4CA</strain>
    </source>
</reference>
<dbReference type="RefSeq" id="WP_036544421.1">
    <property type="nucleotide sequence ID" value="NZ_JMSZ01000016.1"/>
</dbReference>
<organism evidence="2 3">
    <name type="scientific">Nitrincola lacisaponensis</name>
    <dbReference type="NCBI Taxonomy" id="267850"/>
    <lineage>
        <taxon>Bacteria</taxon>
        <taxon>Pseudomonadati</taxon>
        <taxon>Pseudomonadota</taxon>
        <taxon>Gammaproteobacteria</taxon>
        <taxon>Oceanospirillales</taxon>
        <taxon>Oceanospirillaceae</taxon>
        <taxon>Nitrincola</taxon>
    </lineage>
</organism>
<dbReference type="EMBL" id="JMSZ01000016">
    <property type="protein sequence ID" value="KDE40342.1"/>
    <property type="molecule type" value="Genomic_DNA"/>
</dbReference>
<dbReference type="AlphaFoldDB" id="A0A063Y7E8"/>
<dbReference type="OrthoDB" id="6196336at2"/>
<protein>
    <submittedName>
        <fullName evidence="2">Putative lipoprotein</fullName>
    </submittedName>
</protein>
<evidence type="ECO:0000313" key="3">
    <source>
        <dbReference type="Proteomes" id="UP000027318"/>
    </source>
</evidence>
<dbReference type="Gene3D" id="2.60.40.1820">
    <property type="match status" value="1"/>
</dbReference>
<accession>A0A063Y7E8</accession>
<sequence>MRRVLSAILLCGLLIGLSGCASLSGSYEKPQVNVTSFNLAPNTQGMAPRFDIGIQIINPNRVSLPFRGMTYAVEIEGYRILSGATPDIPTVPAYGQADFVIQASPDLLGSARLLGDLLSRQRNSLAYNFSARLDAGRLIPMINIEEAGQLQLTP</sequence>
<dbReference type="Proteomes" id="UP000027318">
    <property type="component" value="Unassembled WGS sequence"/>
</dbReference>
<dbReference type="InterPro" id="IPR004864">
    <property type="entry name" value="LEA_2"/>
</dbReference>
<feature type="domain" description="Late embryogenesis abundant protein LEA-2 subgroup" evidence="1">
    <location>
        <begin position="56"/>
        <end position="139"/>
    </location>
</feature>
<keyword evidence="2" id="KW-0449">Lipoprotein</keyword>
<evidence type="ECO:0000259" key="1">
    <source>
        <dbReference type="Pfam" id="PF03168"/>
    </source>
</evidence>